<keyword evidence="6" id="KW-0966">Cell projection</keyword>
<dbReference type="PROSITE" id="PS50005">
    <property type="entry name" value="TPR"/>
    <property type="match status" value="1"/>
</dbReference>
<dbReference type="GeneTree" id="ENSGT00390000007911"/>
<keyword evidence="4 9" id="KW-0802">TPR repeat</keyword>
<dbReference type="InterPro" id="IPR040111">
    <property type="entry name" value="ODAD4"/>
</dbReference>
<dbReference type="PANTHER" id="PTHR23040">
    <property type="match status" value="1"/>
</dbReference>
<proteinExistence type="predicted"/>
<evidence type="ECO:0000256" key="6">
    <source>
        <dbReference type="ARBA" id="ARBA00023273"/>
    </source>
</evidence>
<keyword evidence="11" id="KW-1185">Reference proteome</keyword>
<sequence length="96" mass="11046">MSETESECKSPKAKGVFSTLMADGDWLLLKGEYEKAVERFSTALTLKPEDKYCFVGRSKCYLMMGQYEKALGDAEASLQEDHSFFEVWFFFQSEQL</sequence>
<dbReference type="SUPFAM" id="SSF48452">
    <property type="entry name" value="TPR-like"/>
    <property type="match status" value="1"/>
</dbReference>
<evidence type="ECO:0000256" key="8">
    <source>
        <dbReference type="ARBA" id="ARBA00034143"/>
    </source>
</evidence>
<evidence type="ECO:0000256" key="3">
    <source>
        <dbReference type="ARBA" id="ARBA00022737"/>
    </source>
</evidence>
<dbReference type="Ensembl" id="ENSHCOT00000008473.1">
    <property type="protein sequence ID" value="ENSHCOP00000003598.1"/>
    <property type="gene ID" value="ENSHCOG00000004957.1"/>
</dbReference>
<dbReference type="Proteomes" id="UP000264820">
    <property type="component" value="Unplaced"/>
</dbReference>
<feature type="repeat" description="TPR" evidence="9">
    <location>
        <begin position="17"/>
        <end position="50"/>
    </location>
</feature>
<dbReference type="Gene3D" id="1.25.40.10">
    <property type="entry name" value="Tetratricopeptide repeat domain"/>
    <property type="match status" value="1"/>
</dbReference>
<evidence type="ECO:0000256" key="2">
    <source>
        <dbReference type="ARBA" id="ARBA00022490"/>
    </source>
</evidence>
<evidence type="ECO:0000313" key="11">
    <source>
        <dbReference type="Proteomes" id="UP000264820"/>
    </source>
</evidence>
<name>A0A3Q2XGV6_HIPCM</name>
<dbReference type="STRING" id="109280.ENSHCOP00000003598"/>
<dbReference type="InterPro" id="IPR011990">
    <property type="entry name" value="TPR-like_helical_dom_sf"/>
</dbReference>
<dbReference type="GO" id="GO:0005930">
    <property type="term" value="C:axoneme"/>
    <property type="evidence" value="ECO:0007669"/>
    <property type="project" value="UniProtKB-SubCell"/>
</dbReference>
<evidence type="ECO:0000256" key="5">
    <source>
        <dbReference type="ARBA" id="ARBA00023212"/>
    </source>
</evidence>
<dbReference type="Ensembl" id="ENSHCOT00000008465.1">
    <property type="protein sequence ID" value="ENSHCOP00000003602.1"/>
    <property type="gene ID" value="ENSHCOG00000004969.1"/>
</dbReference>
<evidence type="ECO:0000256" key="1">
    <source>
        <dbReference type="ARBA" id="ARBA00004430"/>
    </source>
</evidence>
<evidence type="ECO:0000256" key="4">
    <source>
        <dbReference type="ARBA" id="ARBA00022803"/>
    </source>
</evidence>
<accession>A0A3Q2XGV6</accession>
<evidence type="ECO:0000256" key="9">
    <source>
        <dbReference type="PROSITE-ProRule" id="PRU00339"/>
    </source>
</evidence>
<protein>
    <recommendedName>
        <fullName evidence="7">Outer dynein arm-docking complex subunit 4</fullName>
    </recommendedName>
    <alternativeName>
        <fullName evidence="8">Tetratricopeptide repeat protein 25</fullName>
    </alternativeName>
</protein>
<dbReference type="PANTHER" id="PTHR23040:SF1">
    <property type="entry name" value="OUTER DYNEIN ARM-DOCKING COMPLEX SUBUNIT 4"/>
    <property type="match status" value="1"/>
</dbReference>
<dbReference type="InterPro" id="IPR019734">
    <property type="entry name" value="TPR_rpt"/>
</dbReference>
<keyword evidence="2" id="KW-0963">Cytoplasm</keyword>
<keyword evidence="3" id="KW-0677">Repeat</keyword>
<evidence type="ECO:0000313" key="10">
    <source>
        <dbReference type="Ensembl" id="ENSHCOP00000003598.1"/>
    </source>
</evidence>
<keyword evidence="5" id="KW-0206">Cytoskeleton</keyword>
<organism evidence="10 11">
    <name type="scientific">Hippocampus comes</name>
    <name type="common">Tiger tail seahorse</name>
    <dbReference type="NCBI Taxonomy" id="109280"/>
    <lineage>
        <taxon>Eukaryota</taxon>
        <taxon>Metazoa</taxon>
        <taxon>Chordata</taxon>
        <taxon>Craniata</taxon>
        <taxon>Vertebrata</taxon>
        <taxon>Euteleostomi</taxon>
        <taxon>Actinopterygii</taxon>
        <taxon>Neopterygii</taxon>
        <taxon>Teleostei</taxon>
        <taxon>Neoteleostei</taxon>
        <taxon>Acanthomorphata</taxon>
        <taxon>Syngnathiaria</taxon>
        <taxon>Syngnathiformes</taxon>
        <taxon>Syngnathoidei</taxon>
        <taxon>Syngnathidae</taxon>
        <taxon>Hippocampus</taxon>
    </lineage>
</organism>
<comment type="subcellular location">
    <subcellularLocation>
        <location evidence="1">Cytoplasm</location>
        <location evidence="1">Cytoskeleton</location>
        <location evidence="1">Cilium axoneme</location>
    </subcellularLocation>
</comment>
<dbReference type="AlphaFoldDB" id="A0A3Q2XGV6"/>
<evidence type="ECO:0000256" key="7">
    <source>
        <dbReference type="ARBA" id="ARBA00034139"/>
    </source>
</evidence>
<reference evidence="10" key="1">
    <citation type="submission" date="2025-05" db="UniProtKB">
        <authorList>
            <consortium name="Ensembl"/>
        </authorList>
    </citation>
    <scope>IDENTIFICATION</scope>
</reference>